<comment type="caution">
    <text evidence="1">The sequence shown here is derived from an EMBL/GenBank/DDBJ whole genome shotgun (WGS) entry which is preliminary data.</text>
</comment>
<accession>A0AAE3P5B0</accession>
<reference evidence="1" key="1">
    <citation type="submission" date="2022-11" db="EMBL/GenBank/DDBJ databases">
        <title>Candidatus Alkanophaga archaea from heated hydrothermal vent sediment oxidize petroleum alkanes.</title>
        <authorList>
            <person name="Zehnle H."/>
            <person name="Laso-Perez R."/>
            <person name="Lipp J."/>
            <person name="Teske A."/>
            <person name="Wegener G."/>
        </authorList>
    </citation>
    <scope>NUCLEOTIDE SEQUENCE</scope>
    <source>
        <strain evidence="1">MCA70</strain>
    </source>
</reference>
<dbReference type="Proteomes" id="UP001144110">
    <property type="component" value="Unassembled WGS sequence"/>
</dbReference>
<name>A0AAE3P5B0_9BACT</name>
<organism evidence="1 2">
    <name type="scientific">Candidatus Thermodesulfobacterium syntrophicum</name>
    <dbReference type="NCBI Taxonomy" id="3060442"/>
    <lineage>
        <taxon>Bacteria</taxon>
        <taxon>Pseudomonadati</taxon>
        <taxon>Thermodesulfobacteriota</taxon>
        <taxon>Thermodesulfobacteria</taxon>
        <taxon>Thermodesulfobacteriales</taxon>
        <taxon>Thermodesulfobacteriaceae</taxon>
        <taxon>Thermodesulfobacterium</taxon>
    </lineage>
</organism>
<evidence type="ECO:0000313" key="2">
    <source>
        <dbReference type="Proteomes" id="UP001144110"/>
    </source>
</evidence>
<sequence>MKFYTVEWIIEVLKRYQAEETSFFIEDKEVSFKPKHFLWALLHIYSKKELPFLGENLDIKDLESVLEHQGFDFMYLVDLLRKEFSYWFKENILHRDFSEESYFTLAQEFLLLEEQLRKQIQIPLLDQMKKLILDLEEIVEEEKPLDSFDKKKFVRLLKFFNLVEKIEKSKCSRLVKRAKDTIEKAYKGDLRFDFPVPAISKETFKTTLKKELDKQISSCLEV</sequence>
<gene>
    <name evidence="1" type="ORF">OD816_000334</name>
</gene>
<dbReference type="EMBL" id="JAPHEG010000001">
    <property type="protein sequence ID" value="MDF2953089.1"/>
    <property type="molecule type" value="Genomic_DNA"/>
</dbReference>
<protein>
    <submittedName>
        <fullName evidence="1">Uncharacterized protein</fullName>
    </submittedName>
</protein>
<proteinExistence type="predicted"/>
<evidence type="ECO:0000313" key="1">
    <source>
        <dbReference type="EMBL" id="MDF2953089.1"/>
    </source>
</evidence>
<dbReference type="AlphaFoldDB" id="A0AAE3P5B0"/>